<dbReference type="Pfam" id="PF18731">
    <property type="entry name" value="HEPN_Swt1"/>
    <property type="match status" value="1"/>
</dbReference>
<feature type="domain" description="Swt1-like HEPN" evidence="1">
    <location>
        <begin position="6"/>
        <end position="113"/>
    </location>
</feature>
<dbReference type="InterPro" id="IPR041650">
    <property type="entry name" value="HEPN_Swt1"/>
</dbReference>
<dbReference type="RefSeq" id="WP_066621212.1">
    <property type="nucleotide sequence ID" value="NZ_JBHSYQ010000016.1"/>
</dbReference>
<protein>
    <submittedName>
        <fullName evidence="2">Swt1 family HEPN domain-containing protein</fullName>
    </submittedName>
</protein>
<dbReference type="Proteomes" id="UP001596405">
    <property type="component" value="Unassembled WGS sequence"/>
</dbReference>
<comment type="caution">
    <text evidence="2">The sequence shown here is derived from an EMBL/GenBank/DDBJ whole genome shotgun (WGS) entry which is preliminary data.</text>
</comment>
<organism evidence="2 3">
    <name type="scientific">Rufibacter roseus</name>
    <dbReference type="NCBI Taxonomy" id="1567108"/>
    <lineage>
        <taxon>Bacteria</taxon>
        <taxon>Pseudomonadati</taxon>
        <taxon>Bacteroidota</taxon>
        <taxon>Cytophagia</taxon>
        <taxon>Cytophagales</taxon>
        <taxon>Hymenobacteraceae</taxon>
        <taxon>Rufibacter</taxon>
    </lineage>
</organism>
<evidence type="ECO:0000313" key="2">
    <source>
        <dbReference type="EMBL" id="MFC6999559.1"/>
    </source>
</evidence>
<reference evidence="3" key="1">
    <citation type="journal article" date="2019" name="Int. J. Syst. Evol. Microbiol.">
        <title>The Global Catalogue of Microorganisms (GCM) 10K type strain sequencing project: providing services to taxonomists for standard genome sequencing and annotation.</title>
        <authorList>
            <consortium name="The Broad Institute Genomics Platform"/>
            <consortium name="The Broad Institute Genome Sequencing Center for Infectious Disease"/>
            <person name="Wu L."/>
            <person name="Ma J."/>
        </authorList>
    </citation>
    <scope>NUCLEOTIDE SEQUENCE [LARGE SCALE GENOMIC DNA]</scope>
    <source>
        <strain evidence="3">CGMCC 4.7393</strain>
    </source>
</reference>
<keyword evidence="3" id="KW-1185">Reference proteome</keyword>
<evidence type="ECO:0000313" key="3">
    <source>
        <dbReference type="Proteomes" id="UP001596405"/>
    </source>
</evidence>
<name>A0ABW2DP74_9BACT</name>
<gene>
    <name evidence="2" type="ORF">ACFQHR_18125</name>
</gene>
<sequence>MDASLALKEVENSIRDFISYILSRDKGTDWISTCGVSQQRINHWVERKSIEEKKHKFGTAEGRLIYYSDFYDLLTILDKSWNNVFKDALGDKKEVDVFLKTLDMFRNTDAHRREALPHQKHLIIGIAGELRNRITLYRSRMETGEDYFPRIESARDNYGGSWVIGDHIITSKSVLRPGDWLTFVISATDPLGEQLEYCCLGNSKWSVSNIIEFEIENKHISKLTDFILCIRSKRDFHAYNSLDPKDDMIIFRYSILPKLQ</sequence>
<proteinExistence type="predicted"/>
<dbReference type="EMBL" id="JBHSYQ010000016">
    <property type="protein sequence ID" value="MFC6999559.1"/>
    <property type="molecule type" value="Genomic_DNA"/>
</dbReference>
<accession>A0ABW2DP74</accession>
<evidence type="ECO:0000259" key="1">
    <source>
        <dbReference type="Pfam" id="PF18731"/>
    </source>
</evidence>